<dbReference type="Proteomes" id="UP000270697">
    <property type="component" value="Unassembled WGS sequence"/>
</dbReference>
<dbReference type="CDD" id="cd06990">
    <property type="entry name" value="cupin_DUF861"/>
    <property type="match status" value="1"/>
</dbReference>
<accession>A0A1I4VXY6</accession>
<gene>
    <name evidence="1" type="ORF">ATL45_5552</name>
    <name evidence="2" type="ORF">SAMN05421805_102434</name>
</gene>
<dbReference type="SUPFAM" id="SSF51182">
    <property type="entry name" value="RmlC-like cupins"/>
    <property type="match status" value="1"/>
</dbReference>
<dbReference type="Proteomes" id="UP000199398">
    <property type="component" value="Unassembled WGS sequence"/>
</dbReference>
<dbReference type="STRING" id="455193.SAMN05421805_102434"/>
<dbReference type="AlphaFoldDB" id="A0A1I4VXY6"/>
<evidence type="ECO:0008006" key="5">
    <source>
        <dbReference type="Google" id="ProtNLM"/>
    </source>
</evidence>
<reference evidence="2 3" key="1">
    <citation type="submission" date="2016-10" db="EMBL/GenBank/DDBJ databases">
        <authorList>
            <person name="de Groot N.N."/>
        </authorList>
    </citation>
    <scope>NUCLEOTIDE SEQUENCE [LARGE SCALE GENOMIC DNA]</scope>
    <source>
        <strain evidence="2 3">CPCC 201259</strain>
    </source>
</reference>
<protein>
    <recommendedName>
        <fullName evidence="5">Cupin domain-containing protein</fullName>
    </recommendedName>
</protein>
<sequence>MTLEVKDLGKPDESRTFEHGKLDIVELPGATVGRTVLHPGWRWSNDVKPIVQTDSCQQAHTMYVLSGTLHVVMDDGQEAEISTGETGVVSPGHDAWVVGNEDYIAIDWSGAATYAAPPQ</sequence>
<evidence type="ECO:0000313" key="2">
    <source>
        <dbReference type="EMBL" id="SFN06082.1"/>
    </source>
</evidence>
<dbReference type="EMBL" id="FOUP01000002">
    <property type="protein sequence ID" value="SFN06082.1"/>
    <property type="molecule type" value="Genomic_DNA"/>
</dbReference>
<evidence type="ECO:0000313" key="4">
    <source>
        <dbReference type="Proteomes" id="UP000270697"/>
    </source>
</evidence>
<dbReference type="Gene3D" id="2.60.120.10">
    <property type="entry name" value="Jelly Rolls"/>
    <property type="match status" value="1"/>
</dbReference>
<dbReference type="InterPro" id="IPR014710">
    <property type="entry name" value="RmlC-like_jellyroll"/>
</dbReference>
<dbReference type="RefSeq" id="WP_093149175.1">
    <property type="nucleotide sequence ID" value="NZ_FOUP01000002.1"/>
</dbReference>
<reference evidence="1 4" key="2">
    <citation type="submission" date="2018-10" db="EMBL/GenBank/DDBJ databases">
        <title>Sequencing the genomes of 1000 actinobacteria strains.</title>
        <authorList>
            <person name="Klenk H.-P."/>
        </authorList>
    </citation>
    <scope>NUCLEOTIDE SEQUENCE [LARGE SCALE GENOMIC DNA]</scope>
    <source>
        <strain evidence="1 4">DSM 45119</strain>
    </source>
</reference>
<proteinExistence type="predicted"/>
<keyword evidence="4" id="KW-1185">Reference proteome</keyword>
<name>A0A1I4VXY6_9PSEU</name>
<dbReference type="InterPro" id="IPR011051">
    <property type="entry name" value="RmlC_Cupin_sf"/>
</dbReference>
<evidence type="ECO:0000313" key="1">
    <source>
        <dbReference type="EMBL" id="RKT87157.1"/>
    </source>
</evidence>
<evidence type="ECO:0000313" key="3">
    <source>
        <dbReference type="Proteomes" id="UP000199398"/>
    </source>
</evidence>
<organism evidence="2 3">
    <name type="scientific">Saccharopolyspora antimicrobica</name>
    <dbReference type="NCBI Taxonomy" id="455193"/>
    <lineage>
        <taxon>Bacteria</taxon>
        <taxon>Bacillati</taxon>
        <taxon>Actinomycetota</taxon>
        <taxon>Actinomycetes</taxon>
        <taxon>Pseudonocardiales</taxon>
        <taxon>Pseudonocardiaceae</taxon>
        <taxon>Saccharopolyspora</taxon>
    </lineage>
</organism>
<dbReference type="EMBL" id="RBXX01000002">
    <property type="protein sequence ID" value="RKT87157.1"/>
    <property type="molecule type" value="Genomic_DNA"/>
</dbReference>
<dbReference type="OrthoDB" id="161242at2"/>